<comment type="caution">
    <text evidence="2">The sequence shown here is derived from an EMBL/GenBank/DDBJ whole genome shotgun (WGS) entry which is preliminary data.</text>
</comment>
<name>A0AAD6CD57_9EURO</name>
<evidence type="ECO:0000313" key="2">
    <source>
        <dbReference type="EMBL" id="KAJ5460932.1"/>
    </source>
</evidence>
<evidence type="ECO:0000256" key="1">
    <source>
        <dbReference type="SAM" id="MobiDB-lite"/>
    </source>
</evidence>
<dbReference type="AlphaFoldDB" id="A0AAD6CD57"/>
<dbReference type="GO" id="GO:0035556">
    <property type="term" value="P:intracellular signal transduction"/>
    <property type="evidence" value="ECO:0007669"/>
    <property type="project" value="TreeGrafter"/>
</dbReference>
<dbReference type="InterPro" id="IPR050285">
    <property type="entry name" value="STE20_Ser/Thr_kinase"/>
</dbReference>
<dbReference type="GeneID" id="81596110"/>
<evidence type="ECO:0000313" key="3">
    <source>
        <dbReference type="Proteomes" id="UP001213681"/>
    </source>
</evidence>
<keyword evidence="3" id="KW-1185">Reference proteome</keyword>
<dbReference type="GO" id="GO:0043408">
    <property type="term" value="P:regulation of MAPK cascade"/>
    <property type="evidence" value="ECO:0007669"/>
    <property type="project" value="TreeGrafter"/>
</dbReference>
<feature type="region of interest" description="Disordered" evidence="1">
    <location>
        <begin position="30"/>
        <end position="50"/>
    </location>
</feature>
<dbReference type="PANTHER" id="PTHR48015:SF16">
    <property type="entry name" value="SERINE_THREONINE-PROTEIN KINASE SULU"/>
    <property type="match status" value="1"/>
</dbReference>
<accession>A0AAD6CD57</accession>
<dbReference type="SUPFAM" id="SSF56112">
    <property type="entry name" value="Protein kinase-like (PK-like)"/>
    <property type="match status" value="1"/>
</dbReference>
<reference evidence="2" key="1">
    <citation type="submission" date="2022-12" db="EMBL/GenBank/DDBJ databases">
        <authorList>
            <person name="Petersen C."/>
        </authorList>
    </citation>
    <scope>NUCLEOTIDE SEQUENCE</scope>
    <source>
        <strain evidence="2">IBT 16125</strain>
    </source>
</reference>
<organism evidence="2 3">
    <name type="scientific">Penicillium daleae</name>
    <dbReference type="NCBI Taxonomy" id="63821"/>
    <lineage>
        <taxon>Eukaryota</taxon>
        <taxon>Fungi</taxon>
        <taxon>Dikarya</taxon>
        <taxon>Ascomycota</taxon>
        <taxon>Pezizomycotina</taxon>
        <taxon>Eurotiomycetes</taxon>
        <taxon>Eurotiomycetidae</taxon>
        <taxon>Eurotiales</taxon>
        <taxon>Aspergillaceae</taxon>
        <taxon>Penicillium</taxon>
    </lineage>
</organism>
<dbReference type="Proteomes" id="UP001213681">
    <property type="component" value="Unassembled WGS sequence"/>
</dbReference>
<sequence>MNSTHPEPSRRTTVWLDDKPNWFKIDTQPRVSQTPDQQMNSGPESVTIPAAGPTIRVSPLKILQTTEDLWQTYEPVVEIFLGRSVCLAHRRTKKAELVNIERLKQQSSSVVTMVESMTQVSHPSFPSLLDCYHHGDDAFLVWEPVELSVNQILASRCPITESDIAAIVRPVLDGIKYLRDQGKALPILSMDTILLTESGQVKIAAVERSCEITASEMDAPTLKLLALAEIVEKLMKKNPPPHPWSAEVQHLPEQLRSLSVEELLQVSVPFSVSTTNSPNSENVSQTTGTGWRLKILVKVANKTASHRVDFFDRS</sequence>
<reference evidence="2" key="2">
    <citation type="journal article" date="2023" name="IMA Fungus">
        <title>Comparative genomic study of the Penicillium genus elucidates a diverse pangenome and 15 lateral gene transfer events.</title>
        <authorList>
            <person name="Petersen C."/>
            <person name="Sorensen T."/>
            <person name="Nielsen M.R."/>
            <person name="Sondergaard T.E."/>
            <person name="Sorensen J.L."/>
            <person name="Fitzpatrick D.A."/>
            <person name="Frisvad J.C."/>
            <person name="Nielsen K.L."/>
        </authorList>
    </citation>
    <scope>NUCLEOTIDE SEQUENCE</scope>
    <source>
        <strain evidence="2">IBT 16125</strain>
    </source>
</reference>
<evidence type="ECO:0008006" key="4">
    <source>
        <dbReference type="Google" id="ProtNLM"/>
    </source>
</evidence>
<feature type="compositionally biased region" description="Polar residues" evidence="1">
    <location>
        <begin position="30"/>
        <end position="44"/>
    </location>
</feature>
<gene>
    <name evidence="2" type="ORF">N7458_002484</name>
</gene>
<dbReference type="PANTHER" id="PTHR48015">
    <property type="entry name" value="SERINE/THREONINE-PROTEIN KINASE TAO"/>
    <property type="match status" value="1"/>
</dbReference>
<proteinExistence type="predicted"/>
<dbReference type="Gene3D" id="1.10.510.10">
    <property type="entry name" value="Transferase(Phosphotransferase) domain 1"/>
    <property type="match status" value="1"/>
</dbReference>
<dbReference type="RefSeq" id="XP_056769974.1">
    <property type="nucleotide sequence ID" value="XM_056905867.1"/>
</dbReference>
<dbReference type="EMBL" id="JAPVEA010000002">
    <property type="protein sequence ID" value="KAJ5460932.1"/>
    <property type="molecule type" value="Genomic_DNA"/>
</dbReference>
<dbReference type="InterPro" id="IPR011009">
    <property type="entry name" value="Kinase-like_dom_sf"/>
</dbReference>
<protein>
    <recommendedName>
        <fullName evidence="4">Protein kinase domain-containing protein</fullName>
    </recommendedName>
</protein>